<proteinExistence type="evidence at transcript level"/>
<dbReference type="PANTHER" id="PTHR12197">
    <property type="entry name" value="HISTONE-LYSINE N-METHYLTRANSFERASE SMYD"/>
    <property type="match status" value="1"/>
</dbReference>
<gene>
    <name evidence="6" type="primary">SMYD3</name>
</gene>
<dbReference type="SUPFAM" id="SSF82199">
    <property type="entry name" value="SET domain"/>
    <property type="match status" value="1"/>
</dbReference>
<evidence type="ECO:0000256" key="2">
    <source>
        <dbReference type="ARBA" id="ARBA00022771"/>
    </source>
</evidence>
<dbReference type="InterPro" id="IPR011990">
    <property type="entry name" value="TPR-like_helical_dom_sf"/>
</dbReference>
<dbReference type="InterPro" id="IPR046341">
    <property type="entry name" value="SET_dom_sf"/>
</dbReference>
<dbReference type="InterPro" id="IPR002893">
    <property type="entry name" value="Znf_MYND"/>
</dbReference>
<dbReference type="Gene3D" id="2.170.270.10">
    <property type="entry name" value="SET domain"/>
    <property type="match status" value="1"/>
</dbReference>
<dbReference type="GO" id="GO:0005634">
    <property type="term" value="C:nucleus"/>
    <property type="evidence" value="ECO:0007669"/>
    <property type="project" value="TreeGrafter"/>
</dbReference>
<dbReference type="Gene3D" id="6.10.140.2220">
    <property type="match status" value="1"/>
</dbReference>
<keyword evidence="1" id="KW-0479">Metal-binding</keyword>
<evidence type="ECO:0000313" key="6">
    <source>
        <dbReference type="EMBL" id="JAB97790.1"/>
    </source>
</evidence>
<keyword evidence="3" id="KW-0862">Zinc</keyword>
<dbReference type="Gene3D" id="1.25.40.970">
    <property type="match status" value="1"/>
</dbReference>
<evidence type="ECO:0000259" key="5">
    <source>
        <dbReference type="PROSITE" id="PS50865"/>
    </source>
</evidence>
<dbReference type="Pfam" id="PF01753">
    <property type="entry name" value="zf-MYND"/>
    <property type="match status" value="1"/>
</dbReference>
<protein>
    <submittedName>
        <fullName evidence="6">SET and MYND domain-containing protein 3</fullName>
    </submittedName>
</protein>
<dbReference type="InterPro" id="IPR050869">
    <property type="entry name" value="H3K4_H4K5_MeTrfase"/>
</dbReference>
<reference evidence="6" key="1">
    <citation type="submission" date="2013-07" db="EMBL/GenBank/DDBJ databases">
        <authorList>
            <person name="Geib S."/>
        </authorList>
    </citation>
    <scope>NUCLEOTIDE SEQUENCE</scope>
</reference>
<feature type="domain" description="MYND-type" evidence="5">
    <location>
        <begin position="86"/>
        <end position="123"/>
    </location>
</feature>
<dbReference type="GO" id="GO:0008270">
    <property type="term" value="F:zinc ion binding"/>
    <property type="evidence" value="ECO:0007669"/>
    <property type="project" value="UniProtKB-KW"/>
</dbReference>
<evidence type="ECO:0000256" key="1">
    <source>
        <dbReference type="ARBA" id="ARBA00022723"/>
    </source>
</evidence>
<dbReference type="SUPFAM" id="SSF144232">
    <property type="entry name" value="HIT/MYND zinc finger-like"/>
    <property type="match status" value="1"/>
</dbReference>
<keyword evidence="2 4" id="KW-0863">Zinc-finger</keyword>
<dbReference type="Gene3D" id="1.25.40.10">
    <property type="entry name" value="Tetratricopeptide repeat domain"/>
    <property type="match status" value="1"/>
</dbReference>
<dbReference type="EMBL" id="GAMC01008765">
    <property type="protein sequence ID" value="JAB97790.1"/>
    <property type="molecule type" value="mRNA"/>
</dbReference>
<dbReference type="PROSITE" id="PS50865">
    <property type="entry name" value="ZF_MYND_2"/>
    <property type="match status" value="1"/>
</dbReference>
<sequence length="494" mass="56072">MPTFLRTQEFDQLLAAFSSAALTSATATKNSTNTRCTSKKSGKQVNRNMKSAAARNGTKAIKRGARILTEKPFAFVLQSKYRKERCDNCLKACKVLKCANCQYVYYCSRECQMQSWSVHKIECPFLKRIYPRIVPDAARMLCKLIILLDKGGDLVRGYYTDTCSRRFRDLMSHYGEIKNDVRRLEHLESLYAVLQDMMGESVIVPNLTELTSIYGRLITNGFSILDPEMNSIATAIYLGVSVTDHSCKPNAVATFEGTTLHIHAIEDIECLDWSKIFISYIDLLNTPAQRRAELQENYYFLCICTKCTDVQETQEMLAAVCANKNCRELVDINLNNCMRCGAGVSPKQRNVYNEALAMTKTHLENMKDVAYLDVCKLCLAKQKGVLHPFNVWHLKTLDAAFEAAIDVSKWTEALEFGIELVPGFRKYYGDWHPLLGMLYLKIGKIQLYKSELKEAINNLREAQKILQITHGRDHSLLREQLQPMLAQALAENAA</sequence>
<dbReference type="OrthoDB" id="265717at2759"/>
<dbReference type="AlphaFoldDB" id="W8B957"/>
<organism evidence="6">
    <name type="scientific">Ceratitis capitata</name>
    <name type="common">Mediterranean fruit fly</name>
    <name type="synonym">Tephritis capitata</name>
    <dbReference type="NCBI Taxonomy" id="7213"/>
    <lineage>
        <taxon>Eukaryota</taxon>
        <taxon>Metazoa</taxon>
        <taxon>Ecdysozoa</taxon>
        <taxon>Arthropoda</taxon>
        <taxon>Hexapoda</taxon>
        <taxon>Insecta</taxon>
        <taxon>Pterygota</taxon>
        <taxon>Neoptera</taxon>
        <taxon>Endopterygota</taxon>
        <taxon>Diptera</taxon>
        <taxon>Brachycera</taxon>
        <taxon>Muscomorpha</taxon>
        <taxon>Tephritoidea</taxon>
        <taxon>Tephritidae</taxon>
        <taxon>Ceratitis</taxon>
        <taxon>Ceratitis</taxon>
    </lineage>
</organism>
<dbReference type="PANTHER" id="PTHR12197:SF251">
    <property type="entry name" value="EG:BACR7C10.4 PROTEIN"/>
    <property type="match status" value="1"/>
</dbReference>
<evidence type="ECO:0000256" key="3">
    <source>
        <dbReference type="ARBA" id="ARBA00022833"/>
    </source>
</evidence>
<name>W8B957_CERCA</name>
<reference evidence="6" key="2">
    <citation type="journal article" date="2014" name="BMC Genomics">
        <title>A genomic perspective to assessing quality of mass-reared SIT flies used in Mediterranean fruit fly (Ceratitis capitata) eradication in California.</title>
        <authorList>
            <person name="Calla B."/>
            <person name="Hall B."/>
            <person name="Hou S."/>
            <person name="Geib S.M."/>
        </authorList>
    </citation>
    <scope>NUCLEOTIDE SEQUENCE</scope>
</reference>
<accession>W8B957</accession>
<dbReference type="Gene3D" id="1.10.220.160">
    <property type="match status" value="1"/>
</dbReference>
<dbReference type="PROSITE" id="PS01360">
    <property type="entry name" value="ZF_MYND_1"/>
    <property type="match status" value="1"/>
</dbReference>
<evidence type="ECO:0000256" key="4">
    <source>
        <dbReference type="PROSITE-ProRule" id="PRU00134"/>
    </source>
</evidence>